<dbReference type="Proteomes" id="UP000597762">
    <property type="component" value="Unassembled WGS sequence"/>
</dbReference>
<feature type="coiled-coil region" evidence="1">
    <location>
        <begin position="135"/>
        <end position="176"/>
    </location>
</feature>
<dbReference type="AlphaFoldDB" id="A0A812DZ13"/>
<name>A0A812DZ13_ACAPH</name>
<dbReference type="InterPro" id="IPR011029">
    <property type="entry name" value="DEATH-like_dom_sf"/>
</dbReference>
<dbReference type="EMBL" id="CAHIKZ030004686">
    <property type="protein sequence ID" value="CAE1314091.1"/>
    <property type="molecule type" value="Genomic_DNA"/>
</dbReference>
<keyword evidence="3" id="KW-1185">Reference proteome</keyword>
<comment type="caution">
    <text evidence="2">The sequence shown here is derived from an EMBL/GenBank/DDBJ whole genome shotgun (WGS) entry which is preliminary data.</text>
</comment>
<gene>
    <name evidence="2" type="ORF">SPHA_65102</name>
</gene>
<accession>A0A812DZ13</accession>
<proteinExistence type="predicted"/>
<protein>
    <submittedName>
        <fullName evidence="2">Uncharacterized protein</fullName>
    </submittedName>
</protein>
<evidence type="ECO:0000256" key="1">
    <source>
        <dbReference type="SAM" id="Coils"/>
    </source>
</evidence>
<evidence type="ECO:0000313" key="3">
    <source>
        <dbReference type="Proteomes" id="UP000597762"/>
    </source>
</evidence>
<dbReference type="OrthoDB" id="6150834at2759"/>
<organism evidence="2 3">
    <name type="scientific">Acanthosepion pharaonis</name>
    <name type="common">Pharaoh cuttlefish</name>
    <name type="synonym">Sepia pharaonis</name>
    <dbReference type="NCBI Taxonomy" id="158019"/>
    <lineage>
        <taxon>Eukaryota</taxon>
        <taxon>Metazoa</taxon>
        <taxon>Spiralia</taxon>
        <taxon>Lophotrochozoa</taxon>
        <taxon>Mollusca</taxon>
        <taxon>Cephalopoda</taxon>
        <taxon>Coleoidea</taxon>
        <taxon>Decapodiformes</taxon>
        <taxon>Sepiida</taxon>
        <taxon>Sepiina</taxon>
        <taxon>Sepiidae</taxon>
        <taxon>Acanthosepion</taxon>
    </lineage>
</organism>
<reference evidence="2" key="1">
    <citation type="submission" date="2021-01" db="EMBL/GenBank/DDBJ databases">
        <authorList>
            <person name="Li R."/>
            <person name="Bekaert M."/>
        </authorList>
    </citation>
    <scope>NUCLEOTIDE SEQUENCE</scope>
    <source>
        <strain evidence="2">Farmed</strain>
    </source>
</reference>
<sequence length="197" mass="23357">MFIKNVLIFDIFTEVANKYEKADRLIQWLFVREKKNFYSLCDILQLSGHTFVADFLREEEKSSEVIDTKALFEILPSLERCLGQQQRTEIEHFIKQKVKELKFRCLWKERNAEKEKSMEAKNLQLEQSYEYHVALKSKEIEISELKGEIESCDQEKERLGKEINHLKKEVKDVQERCDGRRCANSDTGLSGIRCEDR</sequence>
<keyword evidence="1" id="KW-0175">Coiled coil</keyword>
<evidence type="ECO:0000313" key="2">
    <source>
        <dbReference type="EMBL" id="CAE1314091.1"/>
    </source>
</evidence>
<dbReference type="Gene3D" id="1.10.533.10">
    <property type="entry name" value="Death Domain, Fas"/>
    <property type="match status" value="1"/>
</dbReference>